<dbReference type="RefSeq" id="WP_141288759.1">
    <property type="nucleotide sequence ID" value="NZ_BAAAEW010000004.1"/>
</dbReference>
<feature type="transmembrane region" description="Helical" evidence="1">
    <location>
        <begin position="50"/>
        <end position="70"/>
    </location>
</feature>
<sequence>MRPVGLGGWFTAYLGALLAIGLLDAAWLLGIARGFYQREIGELMRPAPSLLPTVLFYFGYPAGLLALAWGPQVDSAFTALWRGALVGLVAYGTYDLTNWATLRGWSVQVSLVDGVWGMCVSAAGMLTAWWAVLRFGNHG</sequence>
<keyword evidence="1" id="KW-1133">Transmembrane helix</keyword>
<evidence type="ECO:0000313" key="2">
    <source>
        <dbReference type="EMBL" id="GAA0744368.1"/>
    </source>
</evidence>
<accession>A0ABP3UXA4</accession>
<dbReference type="Proteomes" id="UP001500279">
    <property type="component" value="Unassembled WGS sequence"/>
</dbReference>
<gene>
    <name evidence="2" type="ORF">GCM10009107_09770</name>
</gene>
<proteinExistence type="predicted"/>
<name>A0ABP3UXA4_9BURK</name>
<feature type="transmembrane region" description="Helical" evidence="1">
    <location>
        <begin position="6"/>
        <end position="29"/>
    </location>
</feature>
<dbReference type="EMBL" id="BAAAEW010000004">
    <property type="protein sequence ID" value="GAA0744368.1"/>
    <property type="molecule type" value="Genomic_DNA"/>
</dbReference>
<reference evidence="3" key="1">
    <citation type="journal article" date="2019" name="Int. J. Syst. Evol. Microbiol.">
        <title>The Global Catalogue of Microorganisms (GCM) 10K type strain sequencing project: providing services to taxonomists for standard genome sequencing and annotation.</title>
        <authorList>
            <consortium name="The Broad Institute Genomics Platform"/>
            <consortium name="The Broad Institute Genome Sequencing Center for Infectious Disease"/>
            <person name="Wu L."/>
            <person name="Ma J."/>
        </authorList>
    </citation>
    <scope>NUCLEOTIDE SEQUENCE [LARGE SCALE GENOMIC DNA]</scope>
    <source>
        <strain evidence="3">JCM 15503</strain>
    </source>
</reference>
<comment type="caution">
    <text evidence="2">The sequence shown here is derived from an EMBL/GenBank/DDBJ whole genome shotgun (WGS) entry which is preliminary data.</text>
</comment>
<protein>
    <submittedName>
        <fullName evidence="2">DUF2177 family protein</fullName>
    </submittedName>
</protein>
<keyword evidence="1" id="KW-0812">Transmembrane</keyword>
<dbReference type="InterPro" id="IPR018687">
    <property type="entry name" value="DUF2177_membr"/>
</dbReference>
<feature type="transmembrane region" description="Helical" evidence="1">
    <location>
        <begin position="115"/>
        <end position="133"/>
    </location>
</feature>
<keyword evidence="1" id="KW-0472">Membrane</keyword>
<dbReference type="Pfam" id="PF09945">
    <property type="entry name" value="DUF2177"/>
    <property type="match status" value="1"/>
</dbReference>
<keyword evidence="3" id="KW-1185">Reference proteome</keyword>
<evidence type="ECO:0000313" key="3">
    <source>
        <dbReference type="Proteomes" id="UP001500279"/>
    </source>
</evidence>
<organism evidence="2 3">
    <name type="scientific">Ideonella azotifigens</name>
    <dbReference type="NCBI Taxonomy" id="513160"/>
    <lineage>
        <taxon>Bacteria</taxon>
        <taxon>Pseudomonadati</taxon>
        <taxon>Pseudomonadota</taxon>
        <taxon>Betaproteobacteria</taxon>
        <taxon>Burkholderiales</taxon>
        <taxon>Sphaerotilaceae</taxon>
        <taxon>Ideonella</taxon>
    </lineage>
</organism>
<feature type="transmembrane region" description="Helical" evidence="1">
    <location>
        <begin position="76"/>
        <end position="94"/>
    </location>
</feature>
<evidence type="ECO:0000256" key="1">
    <source>
        <dbReference type="SAM" id="Phobius"/>
    </source>
</evidence>